<dbReference type="GO" id="GO:0043200">
    <property type="term" value="P:response to amino acid"/>
    <property type="evidence" value="ECO:0007669"/>
    <property type="project" value="TreeGrafter"/>
</dbReference>
<dbReference type="GO" id="GO:0043565">
    <property type="term" value="F:sequence-specific DNA binding"/>
    <property type="evidence" value="ECO:0007669"/>
    <property type="project" value="InterPro"/>
</dbReference>
<keyword evidence="2" id="KW-0238">DNA-binding</keyword>
<dbReference type="InterPro" id="IPR036388">
    <property type="entry name" value="WH-like_DNA-bd_sf"/>
</dbReference>
<protein>
    <submittedName>
        <fullName evidence="5">AsnC family transcriptional regulator</fullName>
    </submittedName>
</protein>
<keyword evidence="1" id="KW-0805">Transcription regulation</keyword>
<evidence type="ECO:0000256" key="1">
    <source>
        <dbReference type="ARBA" id="ARBA00023015"/>
    </source>
</evidence>
<dbReference type="InterPro" id="IPR011008">
    <property type="entry name" value="Dimeric_a/b-barrel"/>
</dbReference>
<dbReference type="PANTHER" id="PTHR30154:SF46">
    <property type="entry name" value="TRANSCRIPTIONAL REGULATORY PROTEIN"/>
    <property type="match status" value="1"/>
</dbReference>
<dbReference type="InterPro" id="IPR000485">
    <property type="entry name" value="AsnC-type_HTH_dom"/>
</dbReference>
<dbReference type="PRINTS" id="PR00033">
    <property type="entry name" value="HTHASNC"/>
</dbReference>
<feature type="domain" description="HTH asnC-type" evidence="4">
    <location>
        <begin position="29"/>
        <end position="92"/>
    </location>
</feature>
<proteinExistence type="predicted"/>
<evidence type="ECO:0000256" key="2">
    <source>
        <dbReference type="ARBA" id="ARBA00023125"/>
    </source>
</evidence>
<evidence type="ECO:0000313" key="6">
    <source>
        <dbReference type="Proteomes" id="UP000219167"/>
    </source>
</evidence>
<evidence type="ECO:0000259" key="4">
    <source>
        <dbReference type="PROSITE" id="PS50956"/>
    </source>
</evidence>
<dbReference type="Proteomes" id="UP000219167">
    <property type="component" value="Unassembled WGS sequence"/>
</dbReference>
<dbReference type="Pfam" id="PF01037">
    <property type="entry name" value="AsnC_trans_reg"/>
    <property type="match status" value="1"/>
</dbReference>
<dbReference type="InterPro" id="IPR011991">
    <property type="entry name" value="ArsR-like_HTH"/>
</dbReference>
<gene>
    <name evidence="5" type="ORF">SAMN05892877_11871</name>
</gene>
<dbReference type="AlphaFoldDB" id="A0A285UVI8"/>
<dbReference type="CDD" id="cd00090">
    <property type="entry name" value="HTH_ARSR"/>
    <property type="match status" value="1"/>
</dbReference>
<keyword evidence="3" id="KW-0804">Transcription</keyword>
<reference evidence="5 6" key="1">
    <citation type="submission" date="2017-08" db="EMBL/GenBank/DDBJ databases">
        <authorList>
            <person name="de Groot N.N."/>
        </authorList>
    </citation>
    <scope>NUCLEOTIDE SEQUENCE [LARGE SCALE GENOMIC DNA]</scope>
    <source>
        <strain evidence="5 6">JC85</strain>
    </source>
</reference>
<sequence length="178" mass="19894">MKFAKCVGNPAPVTYFCMEAPFGDETVHLDAFDRKLLALLQQDSRLTNNELSERVNLSASQCSRRRSRLEEEGVIRAYRAELDREKLDLGIVIIVTVTLATHNRDNAQRFARLISSLPEVLEAFSLTGEMDYIIKVVVPNLKALSAFVNDVLLPHESVSHVKTAIVLDTLKETTALPV</sequence>
<name>A0A285UVI8_9HYPH</name>
<dbReference type="EMBL" id="OBQD01000018">
    <property type="protein sequence ID" value="SOC45842.1"/>
    <property type="molecule type" value="Genomic_DNA"/>
</dbReference>
<dbReference type="Gene3D" id="1.10.10.10">
    <property type="entry name" value="Winged helix-like DNA-binding domain superfamily/Winged helix DNA-binding domain"/>
    <property type="match status" value="1"/>
</dbReference>
<dbReference type="InterPro" id="IPR019888">
    <property type="entry name" value="Tscrpt_reg_AsnC-like"/>
</dbReference>
<evidence type="ECO:0000256" key="3">
    <source>
        <dbReference type="ARBA" id="ARBA00023163"/>
    </source>
</evidence>
<keyword evidence="6" id="KW-1185">Reference proteome</keyword>
<evidence type="ECO:0000313" key="5">
    <source>
        <dbReference type="EMBL" id="SOC45842.1"/>
    </source>
</evidence>
<dbReference type="Pfam" id="PF13412">
    <property type="entry name" value="HTH_24"/>
    <property type="match status" value="1"/>
</dbReference>
<dbReference type="SUPFAM" id="SSF54909">
    <property type="entry name" value="Dimeric alpha+beta barrel"/>
    <property type="match status" value="1"/>
</dbReference>
<dbReference type="GO" id="GO:0005829">
    <property type="term" value="C:cytosol"/>
    <property type="evidence" value="ECO:0007669"/>
    <property type="project" value="TreeGrafter"/>
</dbReference>
<organism evidence="5 6">
    <name type="scientific">Rhizobium subbaraonis</name>
    <dbReference type="NCBI Taxonomy" id="908946"/>
    <lineage>
        <taxon>Bacteria</taxon>
        <taxon>Pseudomonadati</taxon>
        <taxon>Pseudomonadota</taxon>
        <taxon>Alphaproteobacteria</taxon>
        <taxon>Hyphomicrobiales</taxon>
        <taxon>Rhizobiaceae</taxon>
        <taxon>Rhizobium/Agrobacterium group</taxon>
        <taxon>Rhizobium</taxon>
    </lineage>
</organism>
<dbReference type="Gene3D" id="3.30.70.920">
    <property type="match status" value="1"/>
</dbReference>
<dbReference type="SMART" id="SM00344">
    <property type="entry name" value="HTH_ASNC"/>
    <property type="match status" value="1"/>
</dbReference>
<dbReference type="SUPFAM" id="SSF46785">
    <property type="entry name" value="Winged helix' DNA-binding domain"/>
    <property type="match status" value="1"/>
</dbReference>
<dbReference type="GO" id="GO:0006355">
    <property type="term" value="P:regulation of DNA-templated transcription"/>
    <property type="evidence" value="ECO:0007669"/>
    <property type="project" value="UniProtKB-ARBA"/>
</dbReference>
<dbReference type="InterPro" id="IPR036390">
    <property type="entry name" value="WH_DNA-bd_sf"/>
</dbReference>
<accession>A0A285UVI8</accession>
<dbReference type="InterPro" id="IPR019887">
    <property type="entry name" value="Tscrpt_reg_AsnC/Lrp_C"/>
</dbReference>
<dbReference type="PANTHER" id="PTHR30154">
    <property type="entry name" value="LEUCINE-RESPONSIVE REGULATORY PROTEIN"/>
    <property type="match status" value="1"/>
</dbReference>
<dbReference type="PROSITE" id="PS50956">
    <property type="entry name" value="HTH_ASNC_2"/>
    <property type="match status" value="1"/>
</dbReference>